<keyword evidence="2" id="KW-0805">Transcription regulation</keyword>
<protein>
    <submittedName>
        <fullName evidence="6">LysR family transcriptional regulator</fullName>
    </submittedName>
</protein>
<evidence type="ECO:0000256" key="4">
    <source>
        <dbReference type="ARBA" id="ARBA00023163"/>
    </source>
</evidence>
<evidence type="ECO:0000313" key="7">
    <source>
        <dbReference type="Proteomes" id="UP001630969"/>
    </source>
</evidence>
<feature type="domain" description="HTH lysR-type" evidence="5">
    <location>
        <begin position="15"/>
        <end position="72"/>
    </location>
</feature>
<dbReference type="Pfam" id="PF03466">
    <property type="entry name" value="LysR_substrate"/>
    <property type="match status" value="1"/>
</dbReference>
<dbReference type="PROSITE" id="PS50931">
    <property type="entry name" value="HTH_LYSR"/>
    <property type="match status" value="1"/>
</dbReference>
<evidence type="ECO:0000259" key="5">
    <source>
        <dbReference type="PROSITE" id="PS50931"/>
    </source>
</evidence>
<dbReference type="Proteomes" id="UP001630969">
    <property type="component" value="Unassembled WGS sequence"/>
</dbReference>
<comment type="caution">
    <text evidence="6">The sequence shown here is derived from an EMBL/GenBank/DDBJ whole genome shotgun (WGS) entry which is preliminary data.</text>
</comment>
<keyword evidence="4" id="KW-0804">Transcription</keyword>
<dbReference type="PANTHER" id="PTHR30118">
    <property type="entry name" value="HTH-TYPE TRANSCRIPTIONAL REGULATOR LEUO-RELATED"/>
    <property type="match status" value="1"/>
</dbReference>
<dbReference type="PANTHER" id="PTHR30118:SF15">
    <property type="entry name" value="TRANSCRIPTIONAL REGULATORY PROTEIN"/>
    <property type="match status" value="1"/>
</dbReference>
<evidence type="ECO:0000256" key="3">
    <source>
        <dbReference type="ARBA" id="ARBA00023125"/>
    </source>
</evidence>
<dbReference type="Gene3D" id="3.40.190.10">
    <property type="entry name" value="Periplasmic binding protein-like II"/>
    <property type="match status" value="2"/>
</dbReference>
<dbReference type="CDD" id="cd08417">
    <property type="entry name" value="PBP2_Nitroaromatics_like"/>
    <property type="match status" value="1"/>
</dbReference>
<dbReference type="EMBL" id="JBGXBU010000011">
    <property type="protein sequence ID" value="MFM4894851.1"/>
    <property type="molecule type" value="Genomic_DNA"/>
</dbReference>
<keyword evidence="3" id="KW-0238">DNA-binding</keyword>
<accession>A0ABW9GUL6</accession>
<dbReference type="InterPro" id="IPR050389">
    <property type="entry name" value="LysR-type_TF"/>
</dbReference>
<dbReference type="InterPro" id="IPR036390">
    <property type="entry name" value="WH_DNA-bd_sf"/>
</dbReference>
<name>A0ABW9GUL6_9GAMM</name>
<sequence length="308" mass="33470">MQVISNMHKPDIGEVDLNLLKLFDALLKEGSVTGAGTRLGLSQPAASRALGRLRRLLNDRILVRTANGWELTPRALALSASVTRLLDDARAIVSPSEFHPGSASGRFTIATGDHLALLLMPELVSRLASLAPGIDLVMSAPAGDNVDLIAQGGADLAVGSFEGLPARFYRKPLYDEDLVCVVRQGHPILAEPLTLEDFVSWPHLAVIITGHGGSAVDEALAQRGLTRRIAVRTPHFLVAPNMVAKSDLILCLPRRLAHRIAGSVSIEILALPMDMPPFTPSIIWHERQHYDPAHKWLRNQILEIARIV</sequence>
<reference evidence="6 7" key="1">
    <citation type="submission" date="2024-09" db="EMBL/GenBank/DDBJ databases">
        <title>Aeromonas strains Genome sequencing and assembly.</title>
        <authorList>
            <person name="Hu X."/>
            <person name="Tang B."/>
        </authorList>
    </citation>
    <scope>NUCLEOTIDE SEQUENCE [LARGE SCALE GENOMIC DNA]</scope>
    <source>
        <strain evidence="6 7">NB23SCDHY001</strain>
    </source>
</reference>
<evidence type="ECO:0000313" key="6">
    <source>
        <dbReference type="EMBL" id="MFM4894851.1"/>
    </source>
</evidence>
<dbReference type="Gene3D" id="1.10.10.10">
    <property type="entry name" value="Winged helix-like DNA-binding domain superfamily/Winged helix DNA-binding domain"/>
    <property type="match status" value="1"/>
</dbReference>
<evidence type="ECO:0000256" key="2">
    <source>
        <dbReference type="ARBA" id="ARBA00023015"/>
    </source>
</evidence>
<comment type="similarity">
    <text evidence="1">Belongs to the LysR transcriptional regulatory family.</text>
</comment>
<proteinExistence type="inferred from homology"/>
<keyword evidence="7" id="KW-1185">Reference proteome</keyword>
<organism evidence="6 7">
    <name type="scientific">Aeromonas bivalvium</name>
    <dbReference type="NCBI Taxonomy" id="440079"/>
    <lineage>
        <taxon>Bacteria</taxon>
        <taxon>Pseudomonadati</taxon>
        <taxon>Pseudomonadota</taxon>
        <taxon>Gammaproteobacteria</taxon>
        <taxon>Aeromonadales</taxon>
        <taxon>Aeromonadaceae</taxon>
        <taxon>Aeromonas</taxon>
    </lineage>
</organism>
<dbReference type="RefSeq" id="WP_408791774.1">
    <property type="nucleotide sequence ID" value="NZ_JBGXBU010000011.1"/>
</dbReference>
<dbReference type="SUPFAM" id="SSF46785">
    <property type="entry name" value="Winged helix' DNA-binding domain"/>
    <property type="match status" value="1"/>
</dbReference>
<dbReference type="GeneID" id="97222147"/>
<dbReference type="InterPro" id="IPR037402">
    <property type="entry name" value="YidZ_PBP2"/>
</dbReference>
<evidence type="ECO:0000256" key="1">
    <source>
        <dbReference type="ARBA" id="ARBA00009437"/>
    </source>
</evidence>
<gene>
    <name evidence="6" type="ORF">ACEUDJ_18575</name>
</gene>
<dbReference type="SUPFAM" id="SSF53850">
    <property type="entry name" value="Periplasmic binding protein-like II"/>
    <property type="match status" value="1"/>
</dbReference>
<dbReference type="InterPro" id="IPR000847">
    <property type="entry name" value="LysR_HTH_N"/>
</dbReference>
<dbReference type="InterPro" id="IPR036388">
    <property type="entry name" value="WH-like_DNA-bd_sf"/>
</dbReference>
<dbReference type="Pfam" id="PF00126">
    <property type="entry name" value="HTH_1"/>
    <property type="match status" value="1"/>
</dbReference>
<dbReference type="InterPro" id="IPR005119">
    <property type="entry name" value="LysR_subst-bd"/>
</dbReference>